<dbReference type="SMART" id="SM00382">
    <property type="entry name" value="AAA"/>
    <property type="match status" value="1"/>
</dbReference>
<evidence type="ECO:0000256" key="1">
    <source>
        <dbReference type="ARBA" id="ARBA00022448"/>
    </source>
</evidence>
<dbReference type="OrthoDB" id="9802264at2"/>
<dbReference type="PROSITE" id="PS00211">
    <property type="entry name" value="ABC_TRANSPORTER_1"/>
    <property type="match status" value="1"/>
</dbReference>
<dbReference type="GO" id="GO:0043190">
    <property type="term" value="C:ATP-binding cassette (ABC) transporter complex"/>
    <property type="evidence" value="ECO:0007669"/>
    <property type="project" value="InterPro"/>
</dbReference>
<dbReference type="InterPro" id="IPR003593">
    <property type="entry name" value="AAA+_ATPase"/>
</dbReference>
<keyword evidence="2" id="KW-0547">Nucleotide-binding</keyword>
<dbReference type="GO" id="GO:0022857">
    <property type="term" value="F:transmembrane transporter activity"/>
    <property type="evidence" value="ECO:0007669"/>
    <property type="project" value="InterPro"/>
</dbReference>
<dbReference type="Pfam" id="PF08402">
    <property type="entry name" value="TOBE_2"/>
    <property type="match status" value="1"/>
</dbReference>
<dbReference type="InterPro" id="IPR027417">
    <property type="entry name" value="P-loop_NTPase"/>
</dbReference>
<comment type="caution">
    <text evidence="5">The sequence shown here is derived from an EMBL/GenBank/DDBJ whole genome shotgun (WGS) entry which is preliminary data.</text>
</comment>
<dbReference type="InterPro" id="IPR050093">
    <property type="entry name" value="ABC_SmlMolc_Importer"/>
</dbReference>
<dbReference type="PANTHER" id="PTHR42781:SF4">
    <property type="entry name" value="SPERMIDINE_PUTRESCINE IMPORT ATP-BINDING PROTEIN POTA"/>
    <property type="match status" value="1"/>
</dbReference>
<dbReference type="PROSITE" id="PS50893">
    <property type="entry name" value="ABC_TRANSPORTER_2"/>
    <property type="match status" value="1"/>
</dbReference>
<dbReference type="Proteomes" id="UP000078435">
    <property type="component" value="Unassembled WGS sequence"/>
</dbReference>
<dbReference type="InterPro" id="IPR003439">
    <property type="entry name" value="ABC_transporter-like_ATP-bd"/>
</dbReference>
<dbReference type="Gene3D" id="3.40.50.300">
    <property type="entry name" value="P-loop containing nucleotide triphosphate hydrolases"/>
    <property type="match status" value="1"/>
</dbReference>
<dbReference type="SUPFAM" id="SSF52540">
    <property type="entry name" value="P-loop containing nucleoside triphosphate hydrolases"/>
    <property type="match status" value="1"/>
</dbReference>
<dbReference type="Gene3D" id="2.40.50.100">
    <property type="match status" value="1"/>
</dbReference>
<evidence type="ECO:0000313" key="5">
    <source>
        <dbReference type="EMBL" id="KXU81206.1"/>
    </source>
</evidence>
<dbReference type="PANTHER" id="PTHR42781">
    <property type="entry name" value="SPERMIDINE/PUTRESCINE IMPORT ATP-BINDING PROTEIN POTA"/>
    <property type="match status" value="1"/>
</dbReference>
<keyword evidence="1" id="KW-0813">Transport</keyword>
<evidence type="ECO:0000256" key="2">
    <source>
        <dbReference type="ARBA" id="ARBA00022741"/>
    </source>
</evidence>
<sequence>MNAVQFDRVSRHYGEVKAVDDISFQIPAGEFFTLLGPSGSGKTTCLRMIAGFEYPSEGEIRLFGEPCSTVPPYDRNLNTVFQDYALFPNMDVRDNIGYGLMLKGVAKAERYRKVDEMLELVRLPGVGNRKPGQLSGGQRQRIAIARALINQPRILLLDEPLGALDLKLREQMQLELKALQRQLGITFIFVTHDQQEALSMSDRICIFNQGKIEQIAAPDAIYDAPATPFVARFVGTVNLFEGEQARRLCGDERQMMVRPERIRLAEAGSPGWSGEVREVEYLGPFVRYRVDIGEQLELIVNHPNEGQARLPRGTRVSLSWPEQAIHRLHIAHQGAQP</sequence>
<dbReference type="EMBL" id="JMGO02000002">
    <property type="protein sequence ID" value="KXU81206.1"/>
    <property type="molecule type" value="Genomic_DNA"/>
</dbReference>
<gene>
    <name evidence="5" type="ORF">LCR_05700</name>
</gene>
<accession>A0A175VKC7</accession>
<keyword evidence="3 5" id="KW-0067">ATP-binding</keyword>
<evidence type="ECO:0000313" key="6">
    <source>
        <dbReference type="Proteomes" id="UP000078435"/>
    </source>
</evidence>
<evidence type="ECO:0000256" key="3">
    <source>
        <dbReference type="ARBA" id="ARBA00022840"/>
    </source>
</evidence>
<feature type="domain" description="ABC transporter" evidence="4">
    <location>
        <begin position="4"/>
        <end position="234"/>
    </location>
</feature>
<dbReference type="RefSeq" id="WP_026458543.1">
    <property type="nucleotide sequence ID" value="NZ_JMGO02000002.1"/>
</dbReference>
<proteinExistence type="predicted"/>
<dbReference type="GO" id="GO:0015847">
    <property type="term" value="P:putrescine transport"/>
    <property type="evidence" value="ECO:0007669"/>
    <property type="project" value="UniProtKB-ARBA"/>
</dbReference>
<dbReference type="FunFam" id="3.40.50.300:FF:000133">
    <property type="entry name" value="Spermidine/putrescine import ATP-binding protein PotA"/>
    <property type="match status" value="1"/>
</dbReference>
<dbReference type="Pfam" id="PF00005">
    <property type="entry name" value="ABC_tran"/>
    <property type="match status" value="1"/>
</dbReference>
<reference evidence="5 6" key="1">
    <citation type="submission" date="2016-02" db="EMBL/GenBank/DDBJ databases">
        <title>Draft genome sequence of Aeromonas trota strain 1999lcr isolated from cerebrospinal fluid (CSF).</title>
        <authorList>
            <person name="Dallagassa C.B."/>
            <person name="Prediger K.C."/>
            <person name="Weiss V.A."/>
            <person name="Assis F.E."/>
            <person name="Baura V."/>
            <person name="Cruz L.M."/>
            <person name="Souza E.M."/>
            <person name="Pedrosa F.O."/>
            <person name="Fadel-Picheth C.M."/>
        </authorList>
    </citation>
    <scope>NUCLEOTIDE SEQUENCE [LARGE SCALE GENOMIC DNA]</scope>
    <source>
        <strain evidence="5 6">1999lcr</strain>
    </source>
</reference>
<organism evidence="5 6">
    <name type="scientific">Aeromonas enteropelogenes</name>
    <name type="common">Aeromonas trota</name>
    <dbReference type="NCBI Taxonomy" id="29489"/>
    <lineage>
        <taxon>Bacteria</taxon>
        <taxon>Pseudomonadati</taxon>
        <taxon>Pseudomonadota</taxon>
        <taxon>Gammaproteobacteria</taxon>
        <taxon>Aeromonadales</taxon>
        <taxon>Aeromonadaceae</taxon>
        <taxon>Aeromonas</taxon>
    </lineage>
</organism>
<dbReference type="InterPro" id="IPR008995">
    <property type="entry name" value="Mo/tungstate-bd_C_term_dom"/>
</dbReference>
<dbReference type="InterPro" id="IPR017871">
    <property type="entry name" value="ABC_transporter-like_CS"/>
</dbReference>
<dbReference type="InterPro" id="IPR013611">
    <property type="entry name" value="Transp-assoc_OB_typ2"/>
</dbReference>
<dbReference type="SUPFAM" id="SSF50331">
    <property type="entry name" value="MOP-like"/>
    <property type="match status" value="1"/>
</dbReference>
<dbReference type="GO" id="GO:0016887">
    <property type="term" value="F:ATP hydrolysis activity"/>
    <property type="evidence" value="ECO:0007669"/>
    <property type="project" value="InterPro"/>
</dbReference>
<name>A0A175VKC7_AEREN</name>
<dbReference type="AlphaFoldDB" id="A0A175VKC7"/>
<dbReference type="GO" id="GO:0005524">
    <property type="term" value="F:ATP binding"/>
    <property type="evidence" value="ECO:0007669"/>
    <property type="project" value="UniProtKB-KW"/>
</dbReference>
<protein>
    <submittedName>
        <fullName evidence="5">Polyamine ABC transporter ATP-binding protein</fullName>
    </submittedName>
</protein>
<evidence type="ECO:0000259" key="4">
    <source>
        <dbReference type="PROSITE" id="PS50893"/>
    </source>
</evidence>